<evidence type="ECO:0000313" key="2">
    <source>
        <dbReference type="Proteomes" id="UP000324222"/>
    </source>
</evidence>
<gene>
    <name evidence="1" type="ORF">E2C01_084214</name>
</gene>
<keyword evidence="2" id="KW-1185">Reference proteome</keyword>
<name>A0A5B7J5P7_PORTR</name>
<evidence type="ECO:0000313" key="1">
    <source>
        <dbReference type="EMBL" id="MPC89276.1"/>
    </source>
</evidence>
<sequence>MNGRSRLLSSGRRAVCPQTSHVSATPGTRLRQKRYQALHRNKTQLASIPIPLHVHSLPCLPPCLPHLSSSSSIAILFNIHKRTDRAIFPSSLLSSSRQPLAWQLPTSTAAARLR</sequence>
<comment type="caution">
    <text evidence="1">The sequence shown here is derived from an EMBL/GenBank/DDBJ whole genome shotgun (WGS) entry which is preliminary data.</text>
</comment>
<dbReference type="Proteomes" id="UP000324222">
    <property type="component" value="Unassembled WGS sequence"/>
</dbReference>
<dbReference type="AlphaFoldDB" id="A0A5B7J5P7"/>
<accession>A0A5B7J5P7</accession>
<protein>
    <submittedName>
        <fullName evidence="1">Uncharacterized protein</fullName>
    </submittedName>
</protein>
<reference evidence="1 2" key="1">
    <citation type="submission" date="2019-05" db="EMBL/GenBank/DDBJ databases">
        <title>Another draft genome of Portunus trituberculatus and its Hox gene families provides insights of decapod evolution.</title>
        <authorList>
            <person name="Jeong J.-H."/>
            <person name="Song I."/>
            <person name="Kim S."/>
            <person name="Choi T."/>
            <person name="Kim D."/>
            <person name="Ryu S."/>
            <person name="Kim W."/>
        </authorList>
    </citation>
    <scope>NUCLEOTIDE SEQUENCE [LARGE SCALE GENOMIC DNA]</scope>
    <source>
        <tissue evidence="1">Muscle</tissue>
    </source>
</reference>
<proteinExistence type="predicted"/>
<organism evidence="1 2">
    <name type="scientific">Portunus trituberculatus</name>
    <name type="common">Swimming crab</name>
    <name type="synonym">Neptunus trituberculatus</name>
    <dbReference type="NCBI Taxonomy" id="210409"/>
    <lineage>
        <taxon>Eukaryota</taxon>
        <taxon>Metazoa</taxon>
        <taxon>Ecdysozoa</taxon>
        <taxon>Arthropoda</taxon>
        <taxon>Crustacea</taxon>
        <taxon>Multicrustacea</taxon>
        <taxon>Malacostraca</taxon>
        <taxon>Eumalacostraca</taxon>
        <taxon>Eucarida</taxon>
        <taxon>Decapoda</taxon>
        <taxon>Pleocyemata</taxon>
        <taxon>Brachyura</taxon>
        <taxon>Eubrachyura</taxon>
        <taxon>Portunoidea</taxon>
        <taxon>Portunidae</taxon>
        <taxon>Portuninae</taxon>
        <taxon>Portunus</taxon>
    </lineage>
</organism>
<dbReference type="EMBL" id="VSRR010080492">
    <property type="protein sequence ID" value="MPC89276.1"/>
    <property type="molecule type" value="Genomic_DNA"/>
</dbReference>